<dbReference type="EMBL" id="LR130759">
    <property type="protein sequence ID" value="VDM89122.1"/>
    <property type="molecule type" value="Genomic_DNA"/>
</dbReference>
<proteinExistence type="predicted"/>
<protein>
    <submittedName>
        <fullName evidence="1">Uncharacterized protein</fullName>
    </submittedName>
</protein>
<reference evidence="2" key="1">
    <citation type="submission" date="2018-02" db="EMBL/GenBank/DDBJ databases">
        <authorList>
            <person name="Seth-Smith MB H."/>
            <person name="Seth-Smith H."/>
        </authorList>
    </citation>
    <scope>NUCLEOTIDE SEQUENCE [LARGE SCALE GENOMIC DNA]</scope>
</reference>
<organism evidence="1 2">
    <name type="scientific">Mycobacterium basiliense</name>
    <dbReference type="NCBI Taxonomy" id="2094119"/>
    <lineage>
        <taxon>Bacteria</taxon>
        <taxon>Bacillati</taxon>
        <taxon>Actinomycetota</taxon>
        <taxon>Actinomycetes</taxon>
        <taxon>Mycobacteriales</taxon>
        <taxon>Mycobacteriaceae</taxon>
        <taxon>Mycobacterium</taxon>
    </lineage>
</organism>
<name>A0A3S4CCF8_9MYCO</name>
<evidence type="ECO:0000313" key="2">
    <source>
        <dbReference type="Proteomes" id="UP000269998"/>
    </source>
</evidence>
<gene>
    <name evidence="1" type="ORF">MB901379_02689</name>
</gene>
<dbReference type="AlphaFoldDB" id="A0A3S4CCF8"/>
<sequence>MANASGATVIFLQSHPTWVAAQQRERRRFEEMQRHPAYLAYVARQRAAANGGDVGTSAWSSADSPA</sequence>
<dbReference type="Proteomes" id="UP000269998">
    <property type="component" value="Chromosome"/>
</dbReference>
<keyword evidence="2" id="KW-1185">Reference proteome</keyword>
<dbReference type="KEGG" id="mbai:MB901379_02689"/>
<accession>A0A3S4CCF8</accession>
<evidence type="ECO:0000313" key="1">
    <source>
        <dbReference type="EMBL" id="VDM89122.1"/>
    </source>
</evidence>
<dbReference type="OrthoDB" id="4641661at2"/>